<keyword evidence="2" id="KW-1185">Reference proteome</keyword>
<protein>
    <submittedName>
        <fullName evidence="1">Uncharacterized protein</fullName>
    </submittedName>
</protein>
<dbReference type="EMBL" id="ML122300">
    <property type="protein sequence ID" value="RPD54970.1"/>
    <property type="molecule type" value="Genomic_DNA"/>
</dbReference>
<name>A0A5C2RVZ8_9APHY</name>
<dbReference type="AlphaFoldDB" id="A0A5C2RVZ8"/>
<accession>A0A5C2RVZ8</accession>
<sequence>MDTVSSRFHSYATPEECVKGKPFPVTLPYETLPPVYRTIVNNRITPCYSLGWVVSRDSLVARLDPEQRWSCILTAFQKSRIPTEWKKQCGHLWPTTKPDFFIWGRDDVLVFITHNDYQCDIDRSTDEELMKKIKDIVGETDDPMWYLVPDK</sequence>
<dbReference type="Proteomes" id="UP000313359">
    <property type="component" value="Unassembled WGS sequence"/>
</dbReference>
<organism evidence="1 2">
    <name type="scientific">Lentinus tigrinus ALCF2SS1-6</name>
    <dbReference type="NCBI Taxonomy" id="1328759"/>
    <lineage>
        <taxon>Eukaryota</taxon>
        <taxon>Fungi</taxon>
        <taxon>Dikarya</taxon>
        <taxon>Basidiomycota</taxon>
        <taxon>Agaricomycotina</taxon>
        <taxon>Agaricomycetes</taxon>
        <taxon>Polyporales</taxon>
        <taxon>Polyporaceae</taxon>
        <taxon>Lentinus</taxon>
    </lineage>
</organism>
<gene>
    <name evidence="1" type="ORF">L227DRAFT_657283</name>
</gene>
<proteinExistence type="predicted"/>
<evidence type="ECO:0000313" key="1">
    <source>
        <dbReference type="EMBL" id="RPD54970.1"/>
    </source>
</evidence>
<reference evidence="1" key="1">
    <citation type="journal article" date="2018" name="Genome Biol. Evol.">
        <title>Genomics and development of Lentinus tigrinus, a white-rot wood-decaying mushroom with dimorphic fruiting bodies.</title>
        <authorList>
            <person name="Wu B."/>
            <person name="Xu Z."/>
            <person name="Knudson A."/>
            <person name="Carlson A."/>
            <person name="Chen N."/>
            <person name="Kovaka S."/>
            <person name="LaButti K."/>
            <person name="Lipzen A."/>
            <person name="Pennachio C."/>
            <person name="Riley R."/>
            <person name="Schakwitz W."/>
            <person name="Umezawa K."/>
            <person name="Ohm R.A."/>
            <person name="Grigoriev I.V."/>
            <person name="Nagy L.G."/>
            <person name="Gibbons J."/>
            <person name="Hibbett D."/>
        </authorList>
    </citation>
    <scope>NUCLEOTIDE SEQUENCE [LARGE SCALE GENOMIC DNA]</scope>
    <source>
        <strain evidence="1">ALCF2SS1-6</strain>
    </source>
</reference>
<evidence type="ECO:0000313" key="2">
    <source>
        <dbReference type="Proteomes" id="UP000313359"/>
    </source>
</evidence>
<dbReference type="OrthoDB" id="2760049at2759"/>